<accession>A0A6J4S7K7</accession>
<gene>
    <name evidence="2" type="ORF">AVDCRST_MAG13-1782</name>
</gene>
<name>A0A6J4S7K7_9ACTN</name>
<organism evidence="2">
    <name type="scientific">uncultured Solirubrobacteraceae bacterium</name>
    <dbReference type="NCBI Taxonomy" id="1162706"/>
    <lineage>
        <taxon>Bacteria</taxon>
        <taxon>Bacillati</taxon>
        <taxon>Actinomycetota</taxon>
        <taxon>Thermoleophilia</taxon>
        <taxon>Solirubrobacterales</taxon>
        <taxon>Solirubrobacteraceae</taxon>
        <taxon>environmental samples</taxon>
    </lineage>
</organism>
<protein>
    <submittedName>
        <fullName evidence="2">Uncharacterized protein</fullName>
    </submittedName>
</protein>
<feature type="transmembrane region" description="Helical" evidence="1">
    <location>
        <begin position="151"/>
        <end position="171"/>
    </location>
</feature>
<feature type="transmembrane region" description="Helical" evidence="1">
    <location>
        <begin position="81"/>
        <end position="101"/>
    </location>
</feature>
<evidence type="ECO:0000256" key="1">
    <source>
        <dbReference type="SAM" id="Phobius"/>
    </source>
</evidence>
<feature type="transmembrane region" description="Helical" evidence="1">
    <location>
        <begin position="34"/>
        <end position="52"/>
    </location>
</feature>
<dbReference type="EMBL" id="CADCVO010000277">
    <property type="protein sequence ID" value="CAA9491832.1"/>
    <property type="molecule type" value="Genomic_DNA"/>
</dbReference>
<reference evidence="2" key="1">
    <citation type="submission" date="2020-02" db="EMBL/GenBank/DDBJ databases">
        <authorList>
            <person name="Meier V. D."/>
        </authorList>
    </citation>
    <scope>NUCLEOTIDE SEQUENCE</scope>
    <source>
        <strain evidence="2">AVDCRST_MAG13</strain>
    </source>
</reference>
<dbReference type="InterPro" id="IPR035168">
    <property type="entry name" value="DUF5317"/>
</dbReference>
<evidence type="ECO:0000313" key="2">
    <source>
        <dbReference type="EMBL" id="CAA9491832.1"/>
    </source>
</evidence>
<dbReference type="Pfam" id="PF17248">
    <property type="entry name" value="DUF5317"/>
    <property type="match status" value="1"/>
</dbReference>
<keyword evidence="1" id="KW-0472">Membrane</keyword>
<keyword evidence="1" id="KW-1133">Transmembrane helix</keyword>
<keyword evidence="1" id="KW-0812">Transmembrane</keyword>
<dbReference type="AlphaFoldDB" id="A0A6J4S7K7"/>
<proteinExistence type="predicted"/>
<sequence length="193" mass="19351">MLVASLIVLLFVSVPLTGGSLDRLADLDFRGVRWLMGALVAQLAIIVVAPGGDTEVHRAVHVGTYAAGAVFLWANRRIPGVVVLGAGALLNAVAIAANGGVMPASAEAMLAAGMALPSGDEFVNSSPVAGATLGFLGDVLAVPAWVPGAKVFSVGDVLIAVGATIIVHAACRRRAAREEDVPATSAAPATPVT</sequence>